<evidence type="ECO:0000256" key="9">
    <source>
        <dbReference type="ARBA" id="ARBA00022960"/>
    </source>
</evidence>
<dbReference type="GO" id="GO:0071972">
    <property type="term" value="F:peptidoglycan L,D-transpeptidase activity"/>
    <property type="evidence" value="ECO:0007669"/>
    <property type="project" value="TreeGrafter"/>
</dbReference>
<evidence type="ECO:0000256" key="12">
    <source>
        <dbReference type="ARBA" id="ARBA00023136"/>
    </source>
</evidence>
<keyword evidence="9" id="KW-0133">Cell shape</keyword>
<reference evidence="17 18" key="1">
    <citation type="journal article" date="2018" name="Elife">
        <title>Discovery and characterization of a prevalent human gut bacterial enzyme sufficient for the inactivation of a family of plant toxins.</title>
        <authorList>
            <person name="Koppel N."/>
            <person name="Bisanz J.E."/>
            <person name="Pandelia M.E."/>
            <person name="Turnbaugh P.J."/>
            <person name="Balskus E.P."/>
        </authorList>
    </citation>
    <scope>NUCLEOTIDE SEQUENCE [LARGE SCALE GENOMIC DNA]</scope>
    <source>
        <strain evidence="17 18">OB21 GAM31</strain>
    </source>
</reference>
<feature type="transmembrane region" description="Helical" evidence="14">
    <location>
        <begin position="6"/>
        <end position="23"/>
    </location>
</feature>
<gene>
    <name evidence="17" type="primary">mrdA</name>
    <name evidence="17" type="ORF">C1881_06990</name>
</gene>
<dbReference type="Pfam" id="PF03717">
    <property type="entry name" value="PBP_dimer"/>
    <property type="match status" value="1"/>
</dbReference>
<dbReference type="EMBL" id="PPTO01000010">
    <property type="protein sequence ID" value="RDB58000.1"/>
    <property type="molecule type" value="Genomic_DNA"/>
</dbReference>
<keyword evidence="7 14" id="KW-0812">Transmembrane</keyword>
<evidence type="ECO:0000256" key="11">
    <source>
        <dbReference type="ARBA" id="ARBA00022989"/>
    </source>
</evidence>
<keyword evidence="12 14" id="KW-0472">Membrane</keyword>
<dbReference type="PANTHER" id="PTHR30627:SF2">
    <property type="entry name" value="PEPTIDOGLYCAN D,D-TRANSPEPTIDASE MRDA"/>
    <property type="match status" value="1"/>
</dbReference>
<dbReference type="AlphaFoldDB" id="A0A369LFA2"/>
<dbReference type="Proteomes" id="UP000253975">
    <property type="component" value="Unassembled WGS sequence"/>
</dbReference>
<dbReference type="Pfam" id="PF00905">
    <property type="entry name" value="Transpeptidase"/>
    <property type="match status" value="1"/>
</dbReference>
<name>A0A369LFA2_9ACTN</name>
<keyword evidence="4" id="KW-1003">Cell membrane</keyword>
<dbReference type="GO" id="GO:0006508">
    <property type="term" value="P:proteolysis"/>
    <property type="evidence" value="ECO:0007669"/>
    <property type="project" value="UniProtKB-KW"/>
</dbReference>
<dbReference type="GO" id="GO:0009252">
    <property type="term" value="P:peptidoglycan biosynthetic process"/>
    <property type="evidence" value="ECO:0007669"/>
    <property type="project" value="UniProtKB-KW"/>
</dbReference>
<dbReference type="InterPro" id="IPR005311">
    <property type="entry name" value="PBP_dimer"/>
</dbReference>
<evidence type="ECO:0000313" key="18">
    <source>
        <dbReference type="Proteomes" id="UP000253975"/>
    </source>
</evidence>
<dbReference type="InterPro" id="IPR036138">
    <property type="entry name" value="PBP_dimer_sf"/>
</dbReference>
<keyword evidence="5" id="KW-0997">Cell inner membrane</keyword>
<protein>
    <submittedName>
        <fullName evidence="17">Penicillin-binding protein 2</fullName>
    </submittedName>
</protein>
<comment type="subcellular location">
    <subcellularLocation>
        <location evidence="2">Cell membrane</location>
    </subcellularLocation>
    <subcellularLocation>
        <location evidence="1">Membrane</location>
        <topology evidence="1">Single-pass membrane protein</topology>
    </subcellularLocation>
</comment>
<dbReference type="GO" id="GO:0071555">
    <property type="term" value="P:cell wall organization"/>
    <property type="evidence" value="ECO:0007669"/>
    <property type="project" value="UniProtKB-KW"/>
</dbReference>
<dbReference type="RefSeq" id="WP_114615803.1">
    <property type="nucleotide sequence ID" value="NZ_PPTO01000010.1"/>
</dbReference>
<accession>A0A369LFA2</accession>
<dbReference type="GO" id="GO:0008658">
    <property type="term" value="F:penicillin binding"/>
    <property type="evidence" value="ECO:0007669"/>
    <property type="project" value="InterPro"/>
</dbReference>
<evidence type="ECO:0000256" key="3">
    <source>
        <dbReference type="ARBA" id="ARBA00007171"/>
    </source>
</evidence>
<keyword evidence="11 14" id="KW-1133">Transmembrane helix</keyword>
<evidence type="ECO:0000256" key="13">
    <source>
        <dbReference type="ARBA" id="ARBA00023316"/>
    </source>
</evidence>
<evidence type="ECO:0000256" key="8">
    <source>
        <dbReference type="ARBA" id="ARBA00022801"/>
    </source>
</evidence>
<dbReference type="InterPro" id="IPR050515">
    <property type="entry name" value="Beta-lactam/transpept"/>
</dbReference>
<comment type="similarity">
    <text evidence="3">Belongs to the transpeptidase family.</text>
</comment>
<sequence length="707" mass="75065">MVYAIMAALVVIVVAGVALFVFFRARNIKPGSSVPKSVTSIGSATPFQTRTASSSVGTSSPMGAATGGVRERLKSRFMAIGVLIAAVFGSLTAKLWSMQVLSSKEYVEAANENQYTTIKTPAARGRIFDTQGIVMVDNKTRPAVLADADVADDRTTLLRLSALLGLPYAVVRQRIKDTSGGAQAQREVSSAPRSRDVAFIAEHPDAFPGVDVQERTHRVYPYKALASQVLGYVGTVSDSVLKNPPAGMDYESGDEVGQSGVESVYDGYLSGAHGERVVVTDADGVVHEVKSETPASQGNDVYLTISARVQSIAEQKLKELIAPNGVIGGGTGTAGAVVAMEVDTGNVVCMANFPTFDPTNFVGGVSQENWDRYNNSDSSYAPLMNRCIAGQYPAASTFKAFTGLAALNYGFASSSTSWNCSGTWTGFGEAYAQKCWLTTGHGAIDLRHGIVVSCDVVFYEIAKNFYDASSKIGDDAMQNYIKEFGLGSKTGIELPDEAQGVIPTPEWKKEYFRNAPEEGQWQPGDMTNMVIGQGNVLVTPLQMAVGYAGIATGTLPVPNLLKEVRNSSGETVVSREPKKGTMPDVEKAHLEIMRDALRGVAEEDGGLPTMFKQYDYQCACKTGTGEWADHDGYAWFAMYAPYDNPKYVVTCVITEGGAGADAAAPIAAAVMDGCIKLGDGTISGDPAVIEEVSEIIEYAGTGAGRVD</sequence>
<evidence type="ECO:0000256" key="6">
    <source>
        <dbReference type="ARBA" id="ARBA00022670"/>
    </source>
</evidence>
<dbReference type="InterPro" id="IPR017790">
    <property type="entry name" value="Penicillin-binding_protein_2"/>
</dbReference>
<dbReference type="PANTHER" id="PTHR30627">
    <property type="entry name" value="PEPTIDOGLYCAN D,D-TRANSPEPTIDASE"/>
    <property type="match status" value="1"/>
</dbReference>
<evidence type="ECO:0000313" key="17">
    <source>
        <dbReference type="EMBL" id="RDB58000.1"/>
    </source>
</evidence>
<dbReference type="SUPFAM" id="SSF56519">
    <property type="entry name" value="Penicillin binding protein dimerisation domain"/>
    <property type="match status" value="1"/>
</dbReference>
<evidence type="ECO:0000256" key="4">
    <source>
        <dbReference type="ARBA" id="ARBA00022475"/>
    </source>
</evidence>
<dbReference type="Gene3D" id="3.90.1310.10">
    <property type="entry name" value="Penicillin-binding protein 2a (Domain 2)"/>
    <property type="match status" value="2"/>
</dbReference>
<keyword evidence="8" id="KW-0378">Hydrolase</keyword>
<dbReference type="GO" id="GO:0005886">
    <property type="term" value="C:plasma membrane"/>
    <property type="evidence" value="ECO:0007669"/>
    <property type="project" value="UniProtKB-SubCell"/>
</dbReference>
<dbReference type="GO" id="GO:0008360">
    <property type="term" value="P:regulation of cell shape"/>
    <property type="evidence" value="ECO:0007669"/>
    <property type="project" value="UniProtKB-KW"/>
</dbReference>
<feature type="domain" description="Penicillin-binding protein dimerisation" evidence="16">
    <location>
        <begin position="120"/>
        <end position="288"/>
    </location>
</feature>
<feature type="domain" description="Penicillin-binding protein transpeptidase" evidence="15">
    <location>
        <begin position="335"/>
        <end position="672"/>
    </location>
</feature>
<dbReference type="NCBIfam" id="TIGR03423">
    <property type="entry name" value="pbp2_mrdA"/>
    <property type="match status" value="1"/>
</dbReference>
<keyword evidence="13" id="KW-0961">Cell wall biogenesis/degradation</keyword>
<dbReference type="InterPro" id="IPR012338">
    <property type="entry name" value="Beta-lactam/transpept-like"/>
</dbReference>
<dbReference type="InterPro" id="IPR001460">
    <property type="entry name" value="PCN-bd_Tpept"/>
</dbReference>
<dbReference type="GO" id="GO:0009002">
    <property type="term" value="F:serine-type D-Ala-D-Ala carboxypeptidase activity"/>
    <property type="evidence" value="ECO:0007669"/>
    <property type="project" value="InterPro"/>
</dbReference>
<keyword evidence="6" id="KW-0645">Protease</keyword>
<evidence type="ECO:0000256" key="7">
    <source>
        <dbReference type="ARBA" id="ARBA00022692"/>
    </source>
</evidence>
<evidence type="ECO:0000256" key="5">
    <source>
        <dbReference type="ARBA" id="ARBA00022519"/>
    </source>
</evidence>
<keyword evidence="10" id="KW-0573">Peptidoglycan synthesis</keyword>
<evidence type="ECO:0000256" key="14">
    <source>
        <dbReference type="SAM" id="Phobius"/>
    </source>
</evidence>
<proteinExistence type="inferred from homology"/>
<dbReference type="Gene3D" id="3.40.710.10">
    <property type="entry name" value="DD-peptidase/beta-lactamase superfamily"/>
    <property type="match status" value="1"/>
</dbReference>
<evidence type="ECO:0000259" key="15">
    <source>
        <dbReference type="Pfam" id="PF00905"/>
    </source>
</evidence>
<dbReference type="SUPFAM" id="SSF56601">
    <property type="entry name" value="beta-lactamase/transpeptidase-like"/>
    <property type="match status" value="1"/>
</dbReference>
<evidence type="ECO:0000259" key="16">
    <source>
        <dbReference type="Pfam" id="PF03717"/>
    </source>
</evidence>
<organism evidence="17 18">
    <name type="scientific">Slackia isoflavoniconvertens</name>
    <dbReference type="NCBI Taxonomy" id="572010"/>
    <lineage>
        <taxon>Bacteria</taxon>
        <taxon>Bacillati</taxon>
        <taxon>Actinomycetota</taxon>
        <taxon>Coriobacteriia</taxon>
        <taxon>Eggerthellales</taxon>
        <taxon>Eggerthellaceae</taxon>
        <taxon>Slackia</taxon>
    </lineage>
</organism>
<evidence type="ECO:0000256" key="2">
    <source>
        <dbReference type="ARBA" id="ARBA00004236"/>
    </source>
</evidence>
<comment type="caution">
    <text evidence="17">The sequence shown here is derived from an EMBL/GenBank/DDBJ whole genome shotgun (WGS) entry which is preliminary data.</text>
</comment>
<evidence type="ECO:0000256" key="1">
    <source>
        <dbReference type="ARBA" id="ARBA00004167"/>
    </source>
</evidence>
<feature type="transmembrane region" description="Helical" evidence="14">
    <location>
        <begin position="77"/>
        <end position="96"/>
    </location>
</feature>
<evidence type="ECO:0000256" key="10">
    <source>
        <dbReference type="ARBA" id="ARBA00022984"/>
    </source>
</evidence>